<proteinExistence type="predicted"/>
<reference evidence="3 4" key="1">
    <citation type="submission" date="2023-10" db="EMBL/GenBank/DDBJ databases">
        <title>Genome-Wide Identification Analysis in wild type Solanum Pinnatisectum Reveals Some Genes Defensing Phytophthora Infestans.</title>
        <authorList>
            <person name="Sun C."/>
        </authorList>
    </citation>
    <scope>NUCLEOTIDE SEQUENCE [LARGE SCALE GENOMIC DNA]</scope>
    <source>
        <strain evidence="3">LQN</strain>
        <tissue evidence="3">Leaf</tissue>
    </source>
</reference>
<evidence type="ECO:0000313" key="3">
    <source>
        <dbReference type="EMBL" id="KAK4725126.1"/>
    </source>
</evidence>
<dbReference type="AlphaFoldDB" id="A0AAV9LHD2"/>
<keyword evidence="1" id="KW-0175">Coiled coil</keyword>
<accession>A0AAV9LHD2</accession>
<dbReference type="Proteomes" id="UP001311915">
    <property type="component" value="Unassembled WGS sequence"/>
</dbReference>
<name>A0AAV9LHD2_9SOLN</name>
<gene>
    <name evidence="3" type="ORF">R3W88_027905</name>
</gene>
<dbReference type="EMBL" id="JAWPEI010000006">
    <property type="protein sequence ID" value="KAK4725126.1"/>
    <property type="molecule type" value="Genomic_DNA"/>
</dbReference>
<comment type="caution">
    <text evidence="3">The sequence shown here is derived from an EMBL/GenBank/DDBJ whole genome shotgun (WGS) entry which is preliminary data.</text>
</comment>
<feature type="coiled-coil region" evidence="1">
    <location>
        <begin position="354"/>
        <end position="385"/>
    </location>
</feature>
<organism evidence="3 4">
    <name type="scientific">Solanum pinnatisectum</name>
    <name type="common">tansyleaf nightshade</name>
    <dbReference type="NCBI Taxonomy" id="50273"/>
    <lineage>
        <taxon>Eukaryota</taxon>
        <taxon>Viridiplantae</taxon>
        <taxon>Streptophyta</taxon>
        <taxon>Embryophyta</taxon>
        <taxon>Tracheophyta</taxon>
        <taxon>Spermatophyta</taxon>
        <taxon>Magnoliopsida</taxon>
        <taxon>eudicotyledons</taxon>
        <taxon>Gunneridae</taxon>
        <taxon>Pentapetalae</taxon>
        <taxon>asterids</taxon>
        <taxon>lamiids</taxon>
        <taxon>Solanales</taxon>
        <taxon>Solanaceae</taxon>
        <taxon>Solanoideae</taxon>
        <taxon>Solaneae</taxon>
        <taxon>Solanum</taxon>
    </lineage>
</organism>
<sequence>MGSAIAASRVQTERARKRRREGHEPEKPTSTPLPIRSSDIKFDDAAAHMAKRRKKGEEERVKSKKLQKAAKKSHVKKGKVKKGTTVKSSRAKVPGPSVQNPVADKEMTKEERITEMEKQKVLNDNIFYPDIITEFGMSNLFAIVSFQGWGHLFEPQHIIFMSMRMGGIKTTVKGVEILLDEETLGIILGVPVEGIRSIECCKPFSEFSTRSTKRGDVKHAGLPKKFLNGEYQMLFEFINKVLVPRTEKITITSVADLFLMEKLDELEEINLPAIMLEHMHKVMTWKKAKHEIPYGYLLNYVLNHFEVPMGRGVPSTRCLLQPPCWNSKLQKAVLEGPGTTKVDEQVVLKLRDENAMLLKTNVSLSEEVKALNKQLIQAYEDANERMLLLMHTLNPLPSPS</sequence>
<keyword evidence="4" id="KW-1185">Reference proteome</keyword>
<feature type="compositionally biased region" description="Basic residues" evidence="2">
    <location>
        <begin position="62"/>
        <end position="84"/>
    </location>
</feature>
<evidence type="ECO:0000256" key="2">
    <source>
        <dbReference type="SAM" id="MobiDB-lite"/>
    </source>
</evidence>
<protein>
    <submittedName>
        <fullName evidence="3">Uncharacterized protein</fullName>
    </submittedName>
</protein>
<evidence type="ECO:0000313" key="4">
    <source>
        <dbReference type="Proteomes" id="UP001311915"/>
    </source>
</evidence>
<feature type="region of interest" description="Disordered" evidence="2">
    <location>
        <begin position="1"/>
        <end position="107"/>
    </location>
</feature>
<evidence type="ECO:0000256" key="1">
    <source>
        <dbReference type="SAM" id="Coils"/>
    </source>
</evidence>